<reference evidence="9" key="1">
    <citation type="submission" date="2020-02" db="EMBL/GenBank/DDBJ databases">
        <authorList>
            <person name="Scholz U."/>
            <person name="Mascher M."/>
            <person name="Fiebig A."/>
        </authorList>
    </citation>
    <scope>NUCLEOTIDE SEQUENCE</scope>
</reference>
<evidence type="ECO:0000259" key="8">
    <source>
        <dbReference type="Pfam" id="PF08806"/>
    </source>
</evidence>
<evidence type="ECO:0000313" key="10">
    <source>
        <dbReference type="Proteomes" id="UP000663760"/>
    </source>
</evidence>
<dbReference type="InterPro" id="IPR036249">
    <property type="entry name" value="Thioredoxin-like_sf"/>
</dbReference>
<protein>
    <recommendedName>
        <fullName evidence="6">Selenoprotein F</fullName>
    </recommendedName>
</protein>
<dbReference type="AlphaFoldDB" id="A0A7I8L3B7"/>
<keyword evidence="3 7" id="KW-0732">Signal</keyword>
<evidence type="ECO:0000256" key="6">
    <source>
        <dbReference type="ARBA" id="ARBA00040775"/>
    </source>
</evidence>
<evidence type="ECO:0000256" key="7">
    <source>
        <dbReference type="SAM" id="SignalP"/>
    </source>
</evidence>
<dbReference type="InterPro" id="IPR038219">
    <property type="entry name" value="Sep15/SelM_sf"/>
</dbReference>
<dbReference type="Proteomes" id="UP000663760">
    <property type="component" value="Chromosome 11"/>
</dbReference>
<keyword evidence="4" id="KW-0256">Endoplasmic reticulum</keyword>
<comment type="subcellular location">
    <subcellularLocation>
        <location evidence="1">Endoplasmic reticulum lumen</location>
    </subcellularLocation>
</comment>
<dbReference type="EMBL" id="LR746274">
    <property type="protein sequence ID" value="CAA7404537.1"/>
    <property type="molecule type" value="Genomic_DNA"/>
</dbReference>
<evidence type="ECO:0000256" key="3">
    <source>
        <dbReference type="ARBA" id="ARBA00022729"/>
    </source>
</evidence>
<evidence type="ECO:0000256" key="2">
    <source>
        <dbReference type="ARBA" id="ARBA00005742"/>
    </source>
</evidence>
<dbReference type="PANTHER" id="PTHR13077">
    <property type="entry name" value="SELENOPROTEIN F"/>
    <property type="match status" value="1"/>
</dbReference>
<dbReference type="GO" id="GO:0005788">
    <property type="term" value="C:endoplasmic reticulum lumen"/>
    <property type="evidence" value="ECO:0007669"/>
    <property type="project" value="UniProtKB-SubCell"/>
</dbReference>
<dbReference type="GO" id="GO:0016491">
    <property type="term" value="F:oxidoreductase activity"/>
    <property type="evidence" value="ECO:0007669"/>
    <property type="project" value="TreeGrafter"/>
</dbReference>
<dbReference type="Gene3D" id="3.40.30.50">
    <property type="entry name" value="Sep15/SelM thioredoxin-like domain, active-site redox motif"/>
    <property type="match status" value="1"/>
</dbReference>
<gene>
    <name evidence="9" type="ORF">SI8410_11015215</name>
</gene>
<dbReference type="InterPro" id="IPR039992">
    <property type="entry name" value="Sep15_SelM"/>
</dbReference>
<dbReference type="InterPro" id="IPR014912">
    <property type="entry name" value="Sep15_SelM_dom"/>
</dbReference>
<evidence type="ECO:0000256" key="1">
    <source>
        <dbReference type="ARBA" id="ARBA00004319"/>
    </source>
</evidence>
<dbReference type="Pfam" id="PF08806">
    <property type="entry name" value="Sep15_SelM"/>
    <property type="match status" value="1"/>
</dbReference>
<keyword evidence="10" id="KW-1185">Reference proteome</keyword>
<name>A0A7I8L3B7_SPIIN</name>
<feature type="chain" id="PRO_5029733966" description="Selenoprotein F" evidence="7">
    <location>
        <begin position="25"/>
        <end position="161"/>
    </location>
</feature>
<feature type="signal peptide" evidence="7">
    <location>
        <begin position="1"/>
        <end position="24"/>
    </location>
</feature>
<proteinExistence type="inferred from homology"/>
<evidence type="ECO:0000256" key="4">
    <source>
        <dbReference type="ARBA" id="ARBA00022824"/>
    </source>
</evidence>
<keyword evidence="5" id="KW-0712">Selenocysteine</keyword>
<evidence type="ECO:0000313" key="9">
    <source>
        <dbReference type="EMBL" id="CAA7404537.1"/>
    </source>
</evidence>
<accession>A0A7I8L3B7</accession>
<comment type="similarity">
    <text evidence="2">Belongs to the selenoprotein M/F family.</text>
</comment>
<evidence type="ECO:0000256" key="5">
    <source>
        <dbReference type="ARBA" id="ARBA00022933"/>
    </source>
</evidence>
<dbReference type="PANTHER" id="PTHR13077:SF6">
    <property type="entry name" value="SELENOPROTEIN F"/>
    <property type="match status" value="1"/>
</dbReference>
<dbReference type="SUPFAM" id="SSF52833">
    <property type="entry name" value="Thioredoxin-like"/>
    <property type="match status" value="1"/>
</dbReference>
<organism evidence="9 10">
    <name type="scientific">Spirodela intermedia</name>
    <name type="common">Intermediate duckweed</name>
    <dbReference type="NCBI Taxonomy" id="51605"/>
    <lineage>
        <taxon>Eukaryota</taxon>
        <taxon>Viridiplantae</taxon>
        <taxon>Streptophyta</taxon>
        <taxon>Embryophyta</taxon>
        <taxon>Tracheophyta</taxon>
        <taxon>Spermatophyta</taxon>
        <taxon>Magnoliopsida</taxon>
        <taxon>Liliopsida</taxon>
        <taxon>Araceae</taxon>
        <taxon>Lemnoideae</taxon>
        <taxon>Spirodela</taxon>
    </lineage>
</organism>
<feature type="domain" description="Selenoprotein F/M" evidence="8">
    <location>
        <begin position="81"/>
        <end position="155"/>
    </location>
</feature>
<dbReference type="OrthoDB" id="1910009at2759"/>
<sequence>MAGFSFAMERVLLFLVVFLPSVFAEQLSAKECESLGFTGLALCSDCNAFAEYVKNDELIADCRKCCTEDSDDSMSKVVFSGAVLEVCMRKLSNYPELLTFIEEEKDEFPNVKVQYVYSSPPKLVMLDDDGNRKETIRVDNWKREHIRQFLREKVKAGRRAD</sequence>